<evidence type="ECO:0000313" key="1">
    <source>
        <dbReference type="EMBL" id="MBJ3778705.1"/>
    </source>
</evidence>
<sequence length="72" mass="7873">MGEIVAADPLLASGPDAAEYIERMCSELTSIADRAGLGFLAYLLEVAREEALLHYDAEPRPTPVRHGELPHR</sequence>
<keyword evidence="2" id="KW-1185">Reference proteome</keyword>
<dbReference type="RefSeq" id="WP_198884608.1">
    <property type="nucleotide sequence ID" value="NZ_JAEKJA010000036.1"/>
</dbReference>
<accession>A0A934MJA7</accession>
<proteinExistence type="predicted"/>
<reference evidence="1" key="1">
    <citation type="submission" date="2020-12" db="EMBL/GenBank/DDBJ databases">
        <title>Bacterial taxonomy.</title>
        <authorList>
            <person name="Pan X."/>
        </authorList>
    </citation>
    <scope>NUCLEOTIDE SEQUENCE</scope>
    <source>
        <strain evidence="1">B2012</strain>
    </source>
</reference>
<dbReference type="Proteomes" id="UP000609531">
    <property type="component" value="Unassembled WGS sequence"/>
</dbReference>
<gene>
    <name evidence="1" type="ORF">JCR33_23600</name>
</gene>
<protein>
    <submittedName>
        <fullName evidence="1">Uncharacterized protein</fullName>
    </submittedName>
</protein>
<evidence type="ECO:0000313" key="2">
    <source>
        <dbReference type="Proteomes" id="UP000609531"/>
    </source>
</evidence>
<organism evidence="1 2">
    <name type="scientific">Acuticoccus mangrovi</name>
    <dbReference type="NCBI Taxonomy" id="2796142"/>
    <lineage>
        <taxon>Bacteria</taxon>
        <taxon>Pseudomonadati</taxon>
        <taxon>Pseudomonadota</taxon>
        <taxon>Alphaproteobacteria</taxon>
        <taxon>Hyphomicrobiales</taxon>
        <taxon>Amorphaceae</taxon>
        <taxon>Acuticoccus</taxon>
    </lineage>
</organism>
<comment type="caution">
    <text evidence="1">The sequence shown here is derived from an EMBL/GenBank/DDBJ whole genome shotgun (WGS) entry which is preliminary data.</text>
</comment>
<dbReference type="AlphaFoldDB" id="A0A934MJA7"/>
<name>A0A934MJA7_9HYPH</name>
<dbReference type="EMBL" id="JAEKJA010000036">
    <property type="protein sequence ID" value="MBJ3778705.1"/>
    <property type="molecule type" value="Genomic_DNA"/>
</dbReference>